<evidence type="ECO:0000313" key="2">
    <source>
        <dbReference type="EMBL" id="KAF9678714.1"/>
    </source>
</evidence>
<reference evidence="2 3" key="1">
    <citation type="submission" date="2020-10" db="EMBL/GenBank/DDBJ databases">
        <title>Plant Genome Project.</title>
        <authorList>
            <person name="Zhang R.-G."/>
        </authorList>
    </citation>
    <scope>NUCLEOTIDE SEQUENCE [LARGE SCALE GENOMIC DNA]</scope>
    <source>
        <strain evidence="2">FAFU-HL-1</strain>
        <tissue evidence="2">Leaf</tissue>
    </source>
</reference>
<organism evidence="2 3">
    <name type="scientific">Salix dunnii</name>
    <dbReference type="NCBI Taxonomy" id="1413687"/>
    <lineage>
        <taxon>Eukaryota</taxon>
        <taxon>Viridiplantae</taxon>
        <taxon>Streptophyta</taxon>
        <taxon>Embryophyta</taxon>
        <taxon>Tracheophyta</taxon>
        <taxon>Spermatophyta</taxon>
        <taxon>Magnoliopsida</taxon>
        <taxon>eudicotyledons</taxon>
        <taxon>Gunneridae</taxon>
        <taxon>Pentapetalae</taxon>
        <taxon>rosids</taxon>
        <taxon>fabids</taxon>
        <taxon>Malpighiales</taxon>
        <taxon>Salicaceae</taxon>
        <taxon>Saliceae</taxon>
        <taxon>Salix</taxon>
    </lineage>
</organism>
<feature type="region of interest" description="Disordered" evidence="1">
    <location>
        <begin position="56"/>
        <end position="86"/>
    </location>
</feature>
<protein>
    <submittedName>
        <fullName evidence="2">Uncharacterized protein</fullName>
    </submittedName>
</protein>
<proteinExistence type="predicted"/>
<accession>A0A835JZJ9</accession>
<gene>
    <name evidence="2" type="ORF">SADUNF_Sadunf07G0064300</name>
</gene>
<sequence>MTRFPARGDAFLAGEDPFPATVRWAPARLPGALGLRLRGEGVASICRARAEGRQPQLAPHRGWRPGRCLSSQAGGPADAQDVERHGRGSRAGLSLAGAGTISLGCFHLLTRPWFARRDCCYVYVVAHEWSSGSVLVHRTVVLQPPSLSAQGPTGLAARRGSCVAYPLRWNSNVKVSLFASFLPGGAGQTRQRARAPVERTLAELDHVRSLVLSDAEREAGAGASALSTAFSSCLCSIRLTSSPVSA</sequence>
<comment type="caution">
    <text evidence="2">The sequence shown here is derived from an EMBL/GenBank/DDBJ whole genome shotgun (WGS) entry which is preliminary data.</text>
</comment>
<dbReference type="EMBL" id="JADGMS010000007">
    <property type="protein sequence ID" value="KAF9678714.1"/>
    <property type="molecule type" value="Genomic_DNA"/>
</dbReference>
<dbReference type="Proteomes" id="UP000657918">
    <property type="component" value="Unassembled WGS sequence"/>
</dbReference>
<keyword evidence="3" id="KW-1185">Reference proteome</keyword>
<name>A0A835JZJ9_9ROSI</name>
<dbReference type="AlphaFoldDB" id="A0A835JZJ9"/>
<evidence type="ECO:0000313" key="3">
    <source>
        <dbReference type="Proteomes" id="UP000657918"/>
    </source>
</evidence>
<evidence type="ECO:0000256" key="1">
    <source>
        <dbReference type="SAM" id="MobiDB-lite"/>
    </source>
</evidence>